<feature type="binding site" evidence="4">
    <location>
        <position position="488"/>
    </location>
    <ligand>
        <name>S-adenosyl-L-methionine</name>
        <dbReference type="ChEBI" id="CHEBI:59789"/>
    </ligand>
</feature>
<dbReference type="STRING" id="1016849.A0A0D1Z0Q4"/>
<dbReference type="CDD" id="cd02440">
    <property type="entry name" value="AdoMet_MTases"/>
    <property type="match status" value="1"/>
</dbReference>
<feature type="region of interest" description="Disordered" evidence="6">
    <location>
        <begin position="339"/>
        <end position="383"/>
    </location>
</feature>
<dbReference type="FunFam" id="2.40.50.140:FF:000201">
    <property type="entry name" value="TRM2p tRNA methyltransferase"/>
    <property type="match status" value="1"/>
</dbReference>
<dbReference type="SUPFAM" id="SSF50249">
    <property type="entry name" value="Nucleic acid-binding proteins"/>
    <property type="match status" value="1"/>
</dbReference>
<dbReference type="HOGENOM" id="CLU_014689_3_0_1"/>
<feature type="binding site" evidence="4">
    <location>
        <position position="509"/>
    </location>
    <ligand>
        <name>S-adenosyl-L-methionine</name>
        <dbReference type="ChEBI" id="CHEBI:59789"/>
    </ligand>
</feature>
<dbReference type="Gene3D" id="2.40.50.140">
    <property type="entry name" value="Nucleic acid-binding proteins"/>
    <property type="match status" value="1"/>
</dbReference>
<feature type="active site" evidence="5">
    <location>
        <position position="583"/>
    </location>
</feature>
<dbReference type="GO" id="GO:0030697">
    <property type="term" value="F:tRNA (uracil(54)-C5)-methyltransferase activity, S-adenosyl methionine-dependent"/>
    <property type="evidence" value="ECO:0007669"/>
    <property type="project" value="InterPro"/>
</dbReference>
<gene>
    <name evidence="7" type="ORF">PV11_02962</name>
</gene>
<dbReference type="GO" id="GO:0032259">
    <property type="term" value="P:methylation"/>
    <property type="evidence" value="ECO:0007669"/>
    <property type="project" value="UniProtKB-KW"/>
</dbReference>
<dbReference type="InterPro" id="IPR030391">
    <property type="entry name" value="MeTrfase_TrmA_CS"/>
</dbReference>
<feature type="region of interest" description="Disordered" evidence="6">
    <location>
        <begin position="270"/>
        <end position="295"/>
    </location>
</feature>
<evidence type="ECO:0000256" key="6">
    <source>
        <dbReference type="SAM" id="MobiDB-lite"/>
    </source>
</evidence>
<dbReference type="InterPro" id="IPR029063">
    <property type="entry name" value="SAM-dependent_MTases_sf"/>
</dbReference>
<keyword evidence="1 4" id="KW-0489">Methyltransferase</keyword>
<dbReference type="PROSITE" id="PS01230">
    <property type="entry name" value="TRMA_1"/>
    <property type="match status" value="1"/>
</dbReference>
<dbReference type="SUPFAM" id="SSF53335">
    <property type="entry name" value="S-adenosyl-L-methionine-dependent methyltransferases"/>
    <property type="match status" value="1"/>
</dbReference>
<dbReference type="InterPro" id="IPR025795">
    <property type="entry name" value="tRNA_(uracil-5-)_MeTrfase"/>
</dbReference>
<dbReference type="PANTHER" id="PTHR11061">
    <property type="entry name" value="RNA M5U METHYLTRANSFERASE"/>
    <property type="match status" value="1"/>
</dbReference>
<evidence type="ECO:0000313" key="8">
    <source>
        <dbReference type="Proteomes" id="UP000053599"/>
    </source>
</evidence>
<dbReference type="OrthoDB" id="10250660at2759"/>
<evidence type="ECO:0000256" key="5">
    <source>
        <dbReference type="PROSITE-ProRule" id="PRU10015"/>
    </source>
</evidence>
<evidence type="ECO:0000256" key="4">
    <source>
        <dbReference type="PROSITE-ProRule" id="PRU01024"/>
    </source>
</evidence>
<accession>A0A0D1Z0Q4</accession>
<dbReference type="PROSITE" id="PS51622">
    <property type="entry name" value="SAM_MT_RNA_M5U_2"/>
    <property type="match status" value="1"/>
</dbReference>
<dbReference type="Pfam" id="PF05958">
    <property type="entry name" value="tRNA_U5-meth_tr"/>
    <property type="match status" value="1"/>
</dbReference>
<protein>
    <recommendedName>
        <fullName evidence="9">23S rRNA (Uracil-5-)-methyltransferase RumA</fullName>
    </recommendedName>
</protein>
<organism evidence="7 8">
    <name type="scientific">Exophiala sideris</name>
    <dbReference type="NCBI Taxonomy" id="1016849"/>
    <lineage>
        <taxon>Eukaryota</taxon>
        <taxon>Fungi</taxon>
        <taxon>Dikarya</taxon>
        <taxon>Ascomycota</taxon>
        <taxon>Pezizomycotina</taxon>
        <taxon>Eurotiomycetes</taxon>
        <taxon>Chaetothyriomycetidae</taxon>
        <taxon>Chaetothyriales</taxon>
        <taxon>Herpotrichiellaceae</taxon>
        <taxon>Exophiala</taxon>
    </lineage>
</organism>
<dbReference type="InterPro" id="IPR012340">
    <property type="entry name" value="NA-bd_OB-fold"/>
</dbReference>
<dbReference type="PROSITE" id="PS51687">
    <property type="entry name" value="SAM_MT_RNA_M5U"/>
    <property type="match status" value="1"/>
</dbReference>
<dbReference type="InterPro" id="IPR010280">
    <property type="entry name" value="U5_MeTrfase_fam"/>
</dbReference>
<comment type="similarity">
    <text evidence="4">Belongs to the class I-like SAM-binding methyltransferase superfamily. RNA M5U methyltransferase family.</text>
</comment>
<dbReference type="GO" id="GO:0009451">
    <property type="term" value="P:RNA modification"/>
    <property type="evidence" value="ECO:0007669"/>
    <property type="project" value="UniProtKB-ARBA"/>
</dbReference>
<feature type="compositionally biased region" description="Basic and acidic residues" evidence="6">
    <location>
        <begin position="274"/>
        <end position="288"/>
    </location>
</feature>
<sequence>MFASRPLYSARLTNFSLTARQFQRSTHWDPFVKGSRGTPRRKVAIQQESEYQAGFESLFPGKNQITLPSGEYNAQVIATIMAARAKHLPPKRRRLDRSNPAFNEGTPDEVLTIESVDLLEKAKAQLEERKTYKHPEAQTELELEIVEFSSTGDGLAYSPDKNHIYIVPFSVPGDKVLAKTYPQKPHPLYTHVDFIKVLEPSPKREGVIPGCKYFTTCSGCQLQMIPYEDQLRHKKTIVEKAFKNFSNLDRSIIPPVGDTIGSPLQYGYRTKLTPHYDRPRHTDAERHGGKPPPVGFSKKNVRVVIDIEQCPIGTPILNKGLEIERAKVAETFHTRKSGATILLRESTQRRSVSPSSTPAPAPTPAQEEQQPTDSTESAVPSVAEANGNASDEIAVPLPTPLSIQHHSSSPTKPQIIYTYPNYKDIKTYTSDSKSFTTEYIADWTFVSRANSFFQNNNSILPTFIKYVRDNCLPKSTEGPPIKYLLDAYCGSGLFAIGLSPLFSSVLGIDIDAAGVEAARENAKLNGIPNAGFIAADADVLFKDVPFPSDQSLVVIDPPRKGASIDFLEQLCEFGPKRVVYVSCNVHTQARDVGMLVSGLGKKWRYEIESLRGFDFFPQTGHVEGVCFLDRVESKTGNGS</sequence>
<reference evidence="7 8" key="1">
    <citation type="submission" date="2015-01" db="EMBL/GenBank/DDBJ databases">
        <title>The Genome Sequence of Exophiala sideris CBS121828.</title>
        <authorList>
            <consortium name="The Broad Institute Genomics Platform"/>
            <person name="Cuomo C."/>
            <person name="de Hoog S."/>
            <person name="Gorbushina A."/>
            <person name="Stielow B."/>
            <person name="Teixiera M."/>
            <person name="Abouelleil A."/>
            <person name="Chapman S.B."/>
            <person name="Priest M."/>
            <person name="Young S.K."/>
            <person name="Wortman J."/>
            <person name="Nusbaum C."/>
            <person name="Birren B."/>
        </authorList>
    </citation>
    <scope>NUCLEOTIDE SEQUENCE [LARGE SCALE GENOMIC DNA]</scope>
    <source>
        <strain evidence="7 8">CBS 121828</strain>
    </source>
</reference>
<dbReference type="InterPro" id="IPR030390">
    <property type="entry name" value="MeTrfase_TrmA_AS"/>
</dbReference>
<keyword evidence="3 4" id="KW-0949">S-adenosyl-L-methionine</keyword>
<dbReference type="PROSITE" id="PS01231">
    <property type="entry name" value="TRMA_2"/>
    <property type="match status" value="1"/>
</dbReference>
<evidence type="ECO:0000256" key="3">
    <source>
        <dbReference type="ARBA" id="ARBA00022691"/>
    </source>
</evidence>
<dbReference type="AlphaFoldDB" id="A0A0D1Z0Q4"/>
<keyword evidence="2 4" id="KW-0808">Transferase</keyword>
<feature type="binding site" evidence="4">
    <location>
        <position position="454"/>
    </location>
    <ligand>
        <name>S-adenosyl-L-methionine</name>
        <dbReference type="ChEBI" id="CHEBI:59789"/>
    </ligand>
</feature>
<evidence type="ECO:0000256" key="1">
    <source>
        <dbReference type="ARBA" id="ARBA00022603"/>
    </source>
</evidence>
<evidence type="ECO:0000313" key="7">
    <source>
        <dbReference type="EMBL" id="KIV87414.1"/>
    </source>
</evidence>
<evidence type="ECO:0008006" key="9">
    <source>
        <dbReference type="Google" id="ProtNLM"/>
    </source>
</evidence>
<dbReference type="Gene3D" id="3.40.50.150">
    <property type="entry name" value="Vaccinia Virus protein VP39"/>
    <property type="match status" value="2"/>
</dbReference>
<dbReference type="EMBL" id="KN846951">
    <property type="protein sequence ID" value="KIV87414.1"/>
    <property type="molecule type" value="Genomic_DNA"/>
</dbReference>
<name>A0A0D1Z0Q4_9EURO</name>
<feature type="active site" description="Nucleophile" evidence="4">
    <location>
        <position position="583"/>
    </location>
</feature>
<evidence type="ECO:0000256" key="2">
    <source>
        <dbReference type="ARBA" id="ARBA00022679"/>
    </source>
</evidence>
<dbReference type="PANTHER" id="PTHR11061:SF30">
    <property type="entry name" value="TRNA (URACIL(54)-C(5))-METHYLTRANSFERASE"/>
    <property type="match status" value="1"/>
</dbReference>
<dbReference type="Proteomes" id="UP000053599">
    <property type="component" value="Unassembled WGS sequence"/>
</dbReference>
<proteinExistence type="inferred from homology"/>
<feature type="binding site" evidence="4">
    <location>
        <position position="556"/>
    </location>
    <ligand>
        <name>S-adenosyl-L-methionine</name>
        <dbReference type="ChEBI" id="CHEBI:59789"/>
    </ligand>
</feature>
<dbReference type="GO" id="GO:0008033">
    <property type="term" value="P:tRNA processing"/>
    <property type="evidence" value="ECO:0007669"/>
    <property type="project" value="InterPro"/>
</dbReference>